<reference evidence="7" key="1">
    <citation type="submission" date="2017-12" db="EMBL/GenBank/DDBJ databases">
        <authorList>
            <consortium name="DOE Joint Genome Institute"/>
            <person name="Mondo S.J."/>
            <person name="Kjaerbolling I."/>
            <person name="Vesth T.C."/>
            <person name="Frisvad J.C."/>
            <person name="Nybo J.L."/>
            <person name="Theobald S."/>
            <person name="Kuo A."/>
            <person name="Bowyer P."/>
            <person name="Matsuda Y."/>
            <person name="Lyhne E.K."/>
            <person name="Kogle M.E."/>
            <person name="Clum A."/>
            <person name="Lipzen A."/>
            <person name="Salamov A."/>
            <person name="Ngan C.Y."/>
            <person name="Daum C."/>
            <person name="Chiniquy J."/>
            <person name="Barry K."/>
            <person name="LaButti K."/>
            <person name="Haridas S."/>
            <person name="Simmons B.A."/>
            <person name="Magnuson J.K."/>
            <person name="Mortensen U.H."/>
            <person name="Larsen T.O."/>
            <person name="Grigoriev I.V."/>
            <person name="Baker S.E."/>
            <person name="Andersen M.R."/>
            <person name="Nordberg H.P."/>
            <person name="Cantor M.N."/>
            <person name="Hua S.X."/>
        </authorList>
    </citation>
    <scope>NUCLEOTIDE SEQUENCE [LARGE SCALE GENOMIC DNA]</scope>
    <source>
        <strain evidence="7">IBT 19404</strain>
    </source>
</reference>
<dbReference type="InterPro" id="IPR053187">
    <property type="entry name" value="Notoamide_regulator"/>
</dbReference>
<sequence>MQDRDQGTASDLQDHGKATRKNTGEPNDSDNLIEDLFKVIRSASETQTRTLLRMIRRHASVQEVRAFLDSVVPKNATTETNGTWLRTARGAQRRTDTDAGQLEHRSKVMDINYMCNMACFKVPAKPWTTVTDDDNLVSHLVSLYFTWDYPFYAFVDRDILLKHMIKGNVNSDLCSPFLVNAILANACIYVDGSEINMTSQGVNTMSTKFLAEAERHLGAHQFDRGPVVRLASLQAALLLYERYSMSGEDGNGYALLNLAVEMGEALGIINGPKLNFSKTHMTQDMRSSIKRTAWGLFQVDTIVHANFLRPCRVNEVSIDRIARDDSDKDEQWVPYPIDGKARPFYMSEYFDEACRLSYIARDICHTFHENVESRVDLVERKEHFYKCLRQWESEMPRKFSDTKTLAPHFVLLKMRYHALIIVLSFEHFQGAIPCDAPGWQESHGKYRGVVDSRALEMALSSARDISALVRLHRREFGIRRSHQYVMYVIMLALFTMLEQESFDVLDRDFLSLTSAFSVIYHHSPVGRKLFPVFRQSVTVRTGGRPTFDAVELAHQAQGLSVLSAFSDTSAKEGGYRQAQRELYARDPDLPGPDDQSPDQLPPMEGMLRMYEQLSVGTEVDMHTPPPETFRFSPSDKSGFSST</sequence>
<dbReference type="GO" id="GO:0008270">
    <property type="term" value="F:zinc ion binding"/>
    <property type="evidence" value="ECO:0007669"/>
    <property type="project" value="InterPro"/>
</dbReference>
<dbReference type="PANTHER" id="PTHR47256:SF5">
    <property type="entry name" value="ZN(II)2CYS6 TRANSCRIPTION FACTOR (EUROFUNG)"/>
    <property type="match status" value="1"/>
</dbReference>
<evidence type="ECO:0000256" key="1">
    <source>
        <dbReference type="ARBA" id="ARBA00023015"/>
    </source>
</evidence>
<gene>
    <name evidence="6" type="ORF">BDW42DRAFT_80498</name>
</gene>
<organism evidence="6 7">
    <name type="scientific">Aspergillus taichungensis</name>
    <dbReference type="NCBI Taxonomy" id="482145"/>
    <lineage>
        <taxon>Eukaryota</taxon>
        <taxon>Fungi</taxon>
        <taxon>Dikarya</taxon>
        <taxon>Ascomycota</taxon>
        <taxon>Pezizomycotina</taxon>
        <taxon>Eurotiomycetes</taxon>
        <taxon>Eurotiomycetidae</taxon>
        <taxon>Eurotiales</taxon>
        <taxon>Aspergillaceae</taxon>
        <taxon>Aspergillus</taxon>
        <taxon>Aspergillus subgen. Circumdati</taxon>
    </lineage>
</organism>
<dbReference type="PANTHER" id="PTHR47256">
    <property type="entry name" value="ZN(II)2CYS6 TRANSCRIPTION FACTOR (EUROFUNG)-RELATED"/>
    <property type="match status" value="1"/>
</dbReference>
<protein>
    <submittedName>
        <fullName evidence="6">Pathway-specific regulatory protein</fullName>
    </submittedName>
</protein>
<feature type="compositionally biased region" description="Basic and acidic residues" evidence="4">
    <location>
        <begin position="1"/>
        <end position="17"/>
    </location>
</feature>
<name>A0A2J5HY66_9EURO</name>
<evidence type="ECO:0000259" key="5">
    <source>
        <dbReference type="Pfam" id="PF04082"/>
    </source>
</evidence>
<dbReference type="AlphaFoldDB" id="A0A2J5HY66"/>
<dbReference type="GO" id="GO:0006351">
    <property type="term" value="P:DNA-templated transcription"/>
    <property type="evidence" value="ECO:0007669"/>
    <property type="project" value="InterPro"/>
</dbReference>
<proteinExistence type="predicted"/>
<evidence type="ECO:0000256" key="3">
    <source>
        <dbReference type="ARBA" id="ARBA00023242"/>
    </source>
</evidence>
<dbReference type="InterPro" id="IPR007219">
    <property type="entry name" value="XnlR_reg_dom"/>
</dbReference>
<keyword evidence="7" id="KW-1185">Reference proteome</keyword>
<dbReference type="EMBL" id="KZ559527">
    <property type="protein sequence ID" value="PLN82398.1"/>
    <property type="molecule type" value="Genomic_DNA"/>
</dbReference>
<keyword evidence="2" id="KW-0804">Transcription</keyword>
<evidence type="ECO:0000256" key="2">
    <source>
        <dbReference type="ARBA" id="ARBA00023163"/>
    </source>
</evidence>
<dbReference type="Pfam" id="PF04082">
    <property type="entry name" value="Fungal_trans"/>
    <property type="match status" value="1"/>
</dbReference>
<dbReference type="CDD" id="cd12148">
    <property type="entry name" value="fungal_TF_MHR"/>
    <property type="match status" value="1"/>
</dbReference>
<evidence type="ECO:0000313" key="6">
    <source>
        <dbReference type="EMBL" id="PLN82398.1"/>
    </source>
</evidence>
<keyword evidence="1" id="KW-0805">Transcription regulation</keyword>
<dbReference type="OrthoDB" id="2593732at2759"/>
<feature type="domain" description="Xylanolytic transcriptional activator regulatory" evidence="5">
    <location>
        <begin position="142"/>
        <end position="311"/>
    </location>
</feature>
<evidence type="ECO:0000313" key="7">
    <source>
        <dbReference type="Proteomes" id="UP000235023"/>
    </source>
</evidence>
<dbReference type="GO" id="GO:0003677">
    <property type="term" value="F:DNA binding"/>
    <property type="evidence" value="ECO:0007669"/>
    <property type="project" value="InterPro"/>
</dbReference>
<feature type="region of interest" description="Disordered" evidence="4">
    <location>
        <begin position="584"/>
        <end position="642"/>
    </location>
</feature>
<evidence type="ECO:0000256" key="4">
    <source>
        <dbReference type="SAM" id="MobiDB-lite"/>
    </source>
</evidence>
<accession>A0A2J5HY66</accession>
<feature type="region of interest" description="Disordered" evidence="4">
    <location>
        <begin position="1"/>
        <end position="30"/>
    </location>
</feature>
<dbReference type="Proteomes" id="UP000235023">
    <property type="component" value="Unassembled WGS sequence"/>
</dbReference>
<keyword evidence="3" id="KW-0539">Nucleus</keyword>